<dbReference type="RefSeq" id="WP_306424552.1">
    <property type="nucleotide sequence ID" value="NZ_BPQL01000008.1"/>
</dbReference>
<protein>
    <submittedName>
        <fullName evidence="1">Uncharacterized protein</fullName>
    </submittedName>
</protein>
<comment type="caution">
    <text evidence="1">The sequence shown here is derived from an EMBL/GenBank/DDBJ whole genome shotgun (WGS) entry which is preliminary data.</text>
</comment>
<sequence>MGDGMTMKLQAVQIATGSNDRESRLVSEDGMLVAILVQLSGEHGALAGKWFLEVGFGPVKDIHAPLFDDLETAKVWISSRLADIASND</sequence>
<evidence type="ECO:0000313" key="2">
    <source>
        <dbReference type="Proteomes" id="UP001549145"/>
    </source>
</evidence>
<dbReference type="EMBL" id="JBEPMM010000002">
    <property type="protein sequence ID" value="MET3691938.1"/>
    <property type="molecule type" value="Genomic_DNA"/>
</dbReference>
<proteinExistence type="predicted"/>
<keyword evidence="2" id="KW-1185">Reference proteome</keyword>
<gene>
    <name evidence="1" type="ORF">ABID43_001463</name>
</gene>
<reference evidence="1 2" key="1">
    <citation type="submission" date="2024-06" db="EMBL/GenBank/DDBJ databases">
        <title>Genomic Encyclopedia of Type Strains, Phase IV (KMG-IV): sequencing the most valuable type-strain genomes for metagenomic binning, comparative biology and taxonomic classification.</title>
        <authorList>
            <person name="Goeker M."/>
        </authorList>
    </citation>
    <scope>NUCLEOTIDE SEQUENCE [LARGE SCALE GENOMIC DNA]</scope>
    <source>
        <strain evidence="1 2">DSM 21331</strain>
    </source>
</reference>
<name>A0ABV2L280_9HYPH</name>
<evidence type="ECO:0000313" key="1">
    <source>
        <dbReference type="EMBL" id="MET3691938.1"/>
    </source>
</evidence>
<accession>A0ABV2L280</accession>
<dbReference type="Proteomes" id="UP001549145">
    <property type="component" value="Unassembled WGS sequence"/>
</dbReference>
<organism evidence="1 2">
    <name type="scientific">Methylobacterium goesingense</name>
    <dbReference type="NCBI Taxonomy" id="243690"/>
    <lineage>
        <taxon>Bacteria</taxon>
        <taxon>Pseudomonadati</taxon>
        <taxon>Pseudomonadota</taxon>
        <taxon>Alphaproteobacteria</taxon>
        <taxon>Hyphomicrobiales</taxon>
        <taxon>Methylobacteriaceae</taxon>
        <taxon>Methylobacterium</taxon>
    </lineage>
</organism>